<evidence type="ECO:0000313" key="2">
    <source>
        <dbReference type="Proteomes" id="UP001230504"/>
    </source>
</evidence>
<dbReference type="EMBL" id="JAHLJV010000066">
    <property type="protein sequence ID" value="KAK1579435.1"/>
    <property type="molecule type" value="Genomic_DNA"/>
</dbReference>
<gene>
    <name evidence="1" type="ORF">LY79DRAFT_661782</name>
</gene>
<dbReference type="RefSeq" id="XP_060410559.1">
    <property type="nucleotide sequence ID" value="XM_060562797.1"/>
</dbReference>
<dbReference type="Proteomes" id="UP001230504">
    <property type="component" value="Unassembled WGS sequence"/>
</dbReference>
<reference evidence="1" key="1">
    <citation type="submission" date="2021-06" db="EMBL/GenBank/DDBJ databases">
        <title>Comparative genomics, transcriptomics and evolutionary studies reveal genomic signatures of adaptation to plant cell wall in hemibiotrophic fungi.</title>
        <authorList>
            <consortium name="DOE Joint Genome Institute"/>
            <person name="Baroncelli R."/>
            <person name="Diaz J.F."/>
            <person name="Benocci T."/>
            <person name="Peng M."/>
            <person name="Battaglia E."/>
            <person name="Haridas S."/>
            <person name="Andreopoulos W."/>
            <person name="Labutti K."/>
            <person name="Pangilinan J."/>
            <person name="Floch G.L."/>
            <person name="Makela M.R."/>
            <person name="Henrissat B."/>
            <person name="Grigoriev I.V."/>
            <person name="Crouch J.A."/>
            <person name="De Vries R.P."/>
            <person name="Sukno S.A."/>
            <person name="Thon M.R."/>
        </authorList>
    </citation>
    <scope>NUCLEOTIDE SEQUENCE</scope>
    <source>
        <strain evidence="1">CBS 125086</strain>
    </source>
</reference>
<organism evidence="1 2">
    <name type="scientific">Colletotrichum navitas</name>
    <dbReference type="NCBI Taxonomy" id="681940"/>
    <lineage>
        <taxon>Eukaryota</taxon>
        <taxon>Fungi</taxon>
        <taxon>Dikarya</taxon>
        <taxon>Ascomycota</taxon>
        <taxon>Pezizomycotina</taxon>
        <taxon>Sordariomycetes</taxon>
        <taxon>Hypocreomycetidae</taxon>
        <taxon>Glomerellales</taxon>
        <taxon>Glomerellaceae</taxon>
        <taxon>Colletotrichum</taxon>
        <taxon>Colletotrichum graminicola species complex</taxon>
    </lineage>
</organism>
<comment type="caution">
    <text evidence="1">The sequence shown here is derived from an EMBL/GenBank/DDBJ whole genome shotgun (WGS) entry which is preliminary data.</text>
</comment>
<accession>A0AAD8PSL4</accession>
<dbReference type="AlphaFoldDB" id="A0AAD8PSL4"/>
<name>A0AAD8PSL4_9PEZI</name>
<keyword evidence="2" id="KW-1185">Reference proteome</keyword>
<sequence length="133" mass="14425">MTTVSSWSSALPQSYQSATASLNPCEKTLSGATIARPPDVALLPNGRVEVLVRVNEEQQVGAPQAVRHVLDVIEGGLVNLEGFGLLVVQGLDVVGRTVSIPRDNLEEHELDIPDVLLAIILRLQAYWWMGTQD</sequence>
<protein>
    <submittedName>
        <fullName evidence="1">Uncharacterized protein</fullName>
    </submittedName>
</protein>
<evidence type="ECO:0000313" key="1">
    <source>
        <dbReference type="EMBL" id="KAK1579435.1"/>
    </source>
</evidence>
<proteinExistence type="predicted"/>
<dbReference type="GeneID" id="85447037"/>